<dbReference type="EMBL" id="AAQH01000004">
    <property type="protein sequence ID" value="EAT12865.1"/>
    <property type="molecule type" value="Genomic_DNA"/>
</dbReference>
<accession>Q1N3K9</accession>
<dbReference type="AlphaFoldDB" id="Q1N3K9"/>
<reference evidence="4 5" key="1">
    <citation type="submission" date="2006-03" db="EMBL/GenBank/DDBJ databases">
        <authorList>
            <person name="Pinhassi J."/>
            <person name="Pedros-Alio C."/>
            <person name="Ferriera S."/>
            <person name="Johnson J."/>
            <person name="Kravitz S."/>
            <person name="Halpern A."/>
            <person name="Remington K."/>
            <person name="Beeson K."/>
            <person name="Tran B."/>
            <person name="Rogers Y.-H."/>
            <person name="Friedman R."/>
            <person name="Venter J.C."/>
        </authorList>
    </citation>
    <scope>NUCLEOTIDE SEQUENCE [LARGE SCALE GENOMIC DNA]</scope>
    <source>
        <strain evidence="4 5">RED65</strain>
    </source>
</reference>
<keyword evidence="1" id="KW-0597">Phosphoprotein</keyword>
<dbReference type="CDD" id="cd00077">
    <property type="entry name" value="HDc"/>
    <property type="match status" value="1"/>
</dbReference>
<dbReference type="Gene3D" id="3.40.50.2300">
    <property type="match status" value="1"/>
</dbReference>
<dbReference type="Proteomes" id="UP000004263">
    <property type="component" value="Unassembled WGS sequence"/>
</dbReference>
<dbReference type="InterPro" id="IPR001789">
    <property type="entry name" value="Sig_transdc_resp-reg_receiver"/>
</dbReference>
<dbReference type="InterPro" id="IPR037522">
    <property type="entry name" value="HD_GYP_dom"/>
</dbReference>
<dbReference type="Gene3D" id="1.10.3210.10">
    <property type="entry name" value="Hypothetical protein af1432"/>
    <property type="match status" value="1"/>
</dbReference>
<keyword evidence="5" id="KW-1185">Reference proteome</keyword>
<comment type="caution">
    <text evidence="4">The sequence shown here is derived from an EMBL/GenBank/DDBJ whole genome shotgun (WGS) entry which is preliminary data.</text>
</comment>
<evidence type="ECO:0000256" key="1">
    <source>
        <dbReference type="PROSITE-ProRule" id="PRU00169"/>
    </source>
</evidence>
<evidence type="ECO:0000313" key="5">
    <source>
        <dbReference type="Proteomes" id="UP000004263"/>
    </source>
</evidence>
<dbReference type="SUPFAM" id="SSF52172">
    <property type="entry name" value="CheY-like"/>
    <property type="match status" value="1"/>
</dbReference>
<dbReference type="PROSITE" id="PS50110">
    <property type="entry name" value="RESPONSE_REGULATORY"/>
    <property type="match status" value="1"/>
</dbReference>
<dbReference type="GO" id="GO:0000160">
    <property type="term" value="P:phosphorelay signal transduction system"/>
    <property type="evidence" value="ECO:0007669"/>
    <property type="project" value="InterPro"/>
</dbReference>
<organism evidence="4 5">
    <name type="scientific">Bermanella marisrubri</name>
    <dbReference type="NCBI Taxonomy" id="207949"/>
    <lineage>
        <taxon>Bacteria</taxon>
        <taxon>Pseudomonadati</taxon>
        <taxon>Pseudomonadota</taxon>
        <taxon>Gammaproteobacteria</taxon>
        <taxon>Oceanospirillales</taxon>
        <taxon>Oceanospirillaceae</taxon>
        <taxon>Bermanella</taxon>
    </lineage>
</organism>
<dbReference type="HOGENOM" id="CLU_000445_92_10_6"/>
<dbReference type="InterPro" id="IPR021800">
    <property type="entry name" value="DUF3369"/>
</dbReference>
<protein>
    <submittedName>
        <fullName evidence="4">Response regulator, putative</fullName>
    </submittedName>
</protein>
<dbReference type="SUPFAM" id="SSF109604">
    <property type="entry name" value="HD-domain/PDEase-like"/>
    <property type="match status" value="1"/>
</dbReference>
<proteinExistence type="predicted"/>
<dbReference type="InterPro" id="IPR011006">
    <property type="entry name" value="CheY-like_superfamily"/>
</dbReference>
<dbReference type="PANTHER" id="PTHR45228:SF9">
    <property type="entry name" value="3'3'-CGAMP-SPECIFIC PHOSPHODIESTERASE 2"/>
    <property type="match status" value="1"/>
</dbReference>
<evidence type="ECO:0000313" key="4">
    <source>
        <dbReference type="EMBL" id="EAT12865.1"/>
    </source>
</evidence>
<name>Q1N3K9_9GAMM</name>
<dbReference type="InterPro" id="IPR003607">
    <property type="entry name" value="HD/PDEase_dom"/>
</dbReference>
<dbReference type="SMART" id="SM00471">
    <property type="entry name" value="HDc"/>
    <property type="match status" value="1"/>
</dbReference>
<feature type="domain" description="Response regulatory" evidence="2">
    <location>
        <begin position="23"/>
        <end position="147"/>
    </location>
</feature>
<dbReference type="InterPro" id="IPR052020">
    <property type="entry name" value="Cyclic_di-GMP/3'3'-cGAMP_PDE"/>
</dbReference>
<evidence type="ECO:0000259" key="2">
    <source>
        <dbReference type="PROSITE" id="PS50110"/>
    </source>
</evidence>
<dbReference type="Pfam" id="PF11849">
    <property type="entry name" value="DUF3369"/>
    <property type="match status" value="1"/>
</dbReference>
<dbReference type="Pfam" id="PF13487">
    <property type="entry name" value="HD_5"/>
    <property type="match status" value="1"/>
</dbReference>
<feature type="domain" description="HD-GYP" evidence="3">
    <location>
        <begin position="309"/>
        <end position="506"/>
    </location>
</feature>
<feature type="modified residue" description="4-aspartylphosphate" evidence="1">
    <location>
        <position position="78"/>
    </location>
</feature>
<dbReference type="OrthoDB" id="9816273at2"/>
<dbReference type="PANTHER" id="PTHR45228">
    <property type="entry name" value="CYCLIC DI-GMP PHOSPHODIESTERASE TM_0186-RELATED"/>
    <property type="match status" value="1"/>
</dbReference>
<evidence type="ECO:0000259" key="3">
    <source>
        <dbReference type="PROSITE" id="PS51832"/>
    </source>
</evidence>
<dbReference type="SUPFAM" id="SSF55781">
    <property type="entry name" value="GAF domain-like"/>
    <property type="match status" value="1"/>
</dbReference>
<dbReference type="GO" id="GO:0008081">
    <property type="term" value="F:phosphoric diester hydrolase activity"/>
    <property type="evidence" value="ECO:0007669"/>
    <property type="project" value="UniProtKB-ARBA"/>
</dbReference>
<dbReference type="PROSITE" id="PS51832">
    <property type="entry name" value="HD_GYP"/>
    <property type="match status" value="1"/>
</dbReference>
<gene>
    <name evidence="4" type="ORF">RED65_12369</name>
</gene>
<sequence>MDEILFAAEASNKDDNCPQEPWHILLIDDEEGIHQVTRMVLKTFEFDGRPLKITSAYSAAEAKQLFLEHNDIALAIVDVVMETDSAGLDLIPYIRQDLENHYTRLVLRTGQPGQAPEERIIIEYDIDDYKDKTELTSNKLITLLYASLRSYRDICTLDSHRRSLEKVIIASTEIFEADSLKTFASAVLDQVCNLLGISGALFYCTSLNEDYNNAEDYRVLAASGDMESITSHSALPDEVQHAFEQALRDKSNVVANNYYTGYFTTSHGSENLLYVSLEQPLSDTEQQLLDIYASNVAITYENLLLRDEIMDTQKELAYILGEAVEQRSKETGSHVKRVALFSYILAVKKGLDEQQAQLIKLASPLHDVGKIAIPDRILKKPGGFTPEEWEIMKTHAQQGADILGNSDNDVVNMGRIIAGQHHEKWDGTGYPNGLAGTDIHIAGRITALADVFDALGCKRCYKEPWPLEDILEEINKQKGKQFDPELVDILHNHLSEFLAIRDAYPE</sequence>
<dbReference type="RefSeq" id="WP_007018755.1">
    <property type="nucleotide sequence ID" value="NZ_CH724118.1"/>
</dbReference>
<dbReference type="STRING" id="207949.RED65_12369"/>